<proteinExistence type="predicted"/>
<dbReference type="STRING" id="1635173.WH52_05675"/>
<keyword evidence="1" id="KW-0472">Membrane</keyword>
<sequence>MYPLFQIKNFKLNQLHIAPYQLFKILYYLFCCMVLTVHPKKPKLYLNKEKKVTFIPTFEL</sequence>
<dbReference type="EMBL" id="LAPZ01000003">
    <property type="protein sequence ID" value="OSY88266.1"/>
    <property type="molecule type" value="Genomic_DNA"/>
</dbReference>
<organism evidence="2 3">
    <name type="scientific">Tenacibaculum holothuriorum</name>
    <dbReference type="NCBI Taxonomy" id="1635173"/>
    <lineage>
        <taxon>Bacteria</taxon>
        <taxon>Pseudomonadati</taxon>
        <taxon>Bacteroidota</taxon>
        <taxon>Flavobacteriia</taxon>
        <taxon>Flavobacteriales</taxon>
        <taxon>Flavobacteriaceae</taxon>
        <taxon>Tenacibaculum</taxon>
    </lineage>
</organism>
<evidence type="ECO:0000313" key="3">
    <source>
        <dbReference type="Proteomes" id="UP000194221"/>
    </source>
</evidence>
<dbReference type="Proteomes" id="UP000194221">
    <property type="component" value="Unassembled WGS sequence"/>
</dbReference>
<gene>
    <name evidence="2" type="ORF">WH52_05675</name>
</gene>
<keyword evidence="1" id="KW-1133">Transmembrane helix</keyword>
<evidence type="ECO:0000313" key="2">
    <source>
        <dbReference type="EMBL" id="OSY88266.1"/>
    </source>
</evidence>
<dbReference type="InParanoid" id="A0A1Y2PCS5"/>
<dbReference type="AlphaFoldDB" id="A0A1Y2PCS5"/>
<evidence type="ECO:0000256" key="1">
    <source>
        <dbReference type="SAM" id="Phobius"/>
    </source>
</evidence>
<name>A0A1Y2PCS5_9FLAO</name>
<reference evidence="2 3" key="1">
    <citation type="submission" date="2015-03" db="EMBL/GenBank/DDBJ databases">
        <title>Genome sequence of Tenacibaculum sp. S2-2, isolated from intestinal microbiota of sea cucumber, Apostichopus japonicas.</title>
        <authorList>
            <person name="Shao Z."/>
            <person name="Wang L."/>
            <person name="Li X."/>
        </authorList>
    </citation>
    <scope>NUCLEOTIDE SEQUENCE [LARGE SCALE GENOMIC DNA]</scope>
    <source>
        <strain evidence="2 3">S2-2</strain>
    </source>
</reference>
<keyword evidence="3" id="KW-1185">Reference proteome</keyword>
<accession>A0A1Y2PCS5</accession>
<protein>
    <submittedName>
        <fullName evidence="2">Uncharacterized protein</fullName>
    </submittedName>
</protein>
<comment type="caution">
    <text evidence="2">The sequence shown here is derived from an EMBL/GenBank/DDBJ whole genome shotgun (WGS) entry which is preliminary data.</text>
</comment>
<keyword evidence="1" id="KW-0812">Transmembrane</keyword>
<feature type="transmembrane region" description="Helical" evidence="1">
    <location>
        <begin position="20"/>
        <end position="38"/>
    </location>
</feature>